<feature type="transmembrane region" description="Helical" evidence="10">
    <location>
        <begin position="209"/>
        <end position="235"/>
    </location>
</feature>
<dbReference type="InterPro" id="IPR039859">
    <property type="entry name" value="PFA4/ZDH16/20/ERF2-like"/>
</dbReference>
<evidence type="ECO:0000256" key="7">
    <source>
        <dbReference type="ARBA" id="ARBA00023288"/>
    </source>
</evidence>
<protein>
    <recommendedName>
        <fullName evidence="10">Palmitoyltransferase</fullName>
        <ecNumber evidence="10">2.3.1.225</ecNumber>
    </recommendedName>
</protein>
<evidence type="ECO:0000259" key="11">
    <source>
        <dbReference type="Pfam" id="PF01529"/>
    </source>
</evidence>
<dbReference type="OrthoDB" id="331948at2759"/>
<evidence type="ECO:0000256" key="4">
    <source>
        <dbReference type="ARBA" id="ARBA00022989"/>
    </source>
</evidence>
<dbReference type="AlphaFoldDB" id="A0A1X2HM92"/>
<comment type="similarity">
    <text evidence="10">Belongs to the DHHC palmitoyltransferase family.</text>
</comment>
<keyword evidence="5 10" id="KW-0472">Membrane</keyword>
<reference evidence="12 13" key="1">
    <citation type="submission" date="2016-07" db="EMBL/GenBank/DDBJ databases">
        <title>Pervasive Adenine N6-methylation of Active Genes in Fungi.</title>
        <authorList>
            <consortium name="DOE Joint Genome Institute"/>
            <person name="Mondo S.J."/>
            <person name="Dannebaum R.O."/>
            <person name="Kuo R.C."/>
            <person name="Labutti K."/>
            <person name="Haridas S."/>
            <person name="Kuo A."/>
            <person name="Salamov A."/>
            <person name="Ahrendt S.R."/>
            <person name="Lipzen A."/>
            <person name="Sullivan W."/>
            <person name="Andreopoulos W.B."/>
            <person name="Clum A."/>
            <person name="Lindquist E."/>
            <person name="Daum C."/>
            <person name="Ramamoorthy G.K."/>
            <person name="Gryganskyi A."/>
            <person name="Culley D."/>
            <person name="Magnuson J.K."/>
            <person name="James T.Y."/>
            <person name="O'Malley M.A."/>
            <person name="Stajich J.E."/>
            <person name="Spatafora J.W."/>
            <person name="Visel A."/>
            <person name="Grigoriev I.V."/>
        </authorList>
    </citation>
    <scope>NUCLEOTIDE SEQUENCE [LARGE SCALE GENOMIC DNA]</scope>
    <source>
        <strain evidence="12 13">NRRL 2496</strain>
    </source>
</reference>
<evidence type="ECO:0000313" key="12">
    <source>
        <dbReference type="EMBL" id="ORZ00449.1"/>
    </source>
</evidence>
<sequence length="318" mass="36767">MLESIPGWIFIVGVVCLISTIAYTSQLFIILPALEWSYAESVKLLLPFNALVLMVYYNYYLACTTDPGKIPDGWEPPYSTFQNASDNEQDENDDDQDSAMLMQPRRYRQRFAAQTGMTGPRYCKSCKTYKPPRAHHCRYCRRCVLKMDHHCPWINNCVGHDNYGHFVRFVLFVDLATGYAMGLLIWRVRDIMDNIRHFRFRAEPSKTEVVFLVLNFVLAFIVLFCVGILSIYHLYCMSRNQSSIESYERSKVKSLIRRGKIFPVSYPYDIGFYKNLCSVLGNNPLFWLWPQKAPGDGLTYAMRSKTDRPSVTLLLAAA</sequence>
<name>A0A1X2HM92_SYNRA</name>
<gene>
    <name evidence="12" type="ORF">BCR43DRAFT_141803</name>
</gene>
<feature type="domain" description="Palmitoyltransferase DHHC" evidence="11">
    <location>
        <begin position="120"/>
        <end position="248"/>
    </location>
</feature>
<keyword evidence="6" id="KW-0564">Palmitate</keyword>
<organism evidence="12 13">
    <name type="scientific">Syncephalastrum racemosum</name>
    <name type="common">Filamentous fungus</name>
    <dbReference type="NCBI Taxonomy" id="13706"/>
    <lineage>
        <taxon>Eukaryota</taxon>
        <taxon>Fungi</taxon>
        <taxon>Fungi incertae sedis</taxon>
        <taxon>Mucoromycota</taxon>
        <taxon>Mucoromycotina</taxon>
        <taxon>Mucoromycetes</taxon>
        <taxon>Mucorales</taxon>
        <taxon>Syncephalastraceae</taxon>
        <taxon>Syncephalastrum</taxon>
    </lineage>
</organism>
<keyword evidence="2 10" id="KW-0808">Transferase</keyword>
<keyword evidence="7" id="KW-0449">Lipoprotein</keyword>
<keyword evidence="13" id="KW-1185">Reference proteome</keyword>
<feature type="transmembrane region" description="Helical" evidence="10">
    <location>
        <begin position="169"/>
        <end position="188"/>
    </location>
</feature>
<evidence type="ECO:0000256" key="6">
    <source>
        <dbReference type="ARBA" id="ARBA00023139"/>
    </source>
</evidence>
<dbReference type="Proteomes" id="UP000242180">
    <property type="component" value="Unassembled WGS sequence"/>
</dbReference>
<evidence type="ECO:0000256" key="5">
    <source>
        <dbReference type="ARBA" id="ARBA00023136"/>
    </source>
</evidence>
<evidence type="ECO:0000256" key="10">
    <source>
        <dbReference type="RuleBase" id="RU079119"/>
    </source>
</evidence>
<proteinExistence type="inferred from homology"/>
<dbReference type="PROSITE" id="PS50216">
    <property type="entry name" value="DHHC"/>
    <property type="match status" value="1"/>
</dbReference>
<comment type="subcellular location">
    <subcellularLocation>
        <location evidence="1">Membrane</location>
        <topology evidence="1">Multi-pass membrane protein</topology>
    </subcellularLocation>
</comment>
<feature type="transmembrane region" description="Helical" evidence="10">
    <location>
        <begin position="44"/>
        <end position="62"/>
    </location>
</feature>
<evidence type="ECO:0000256" key="2">
    <source>
        <dbReference type="ARBA" id="ARBA00022679"/>
    </source>
</evidence>
<evidence type="ECO:0000313" key="13">
    <source>
        <dbReference type="Proteomes" id="UP000242180"/>
    </source>
</evidence>
<accession>A0A1X2HM92</accession>
<feature type="transmembrane region" description="Helical" evidence="10">
    <location>
        <begin position="6"/>
        <end position="32"/>
    </location>
</feature>
<dbReference type="GO" id="GO:0019706">
    <property type="term" value="F:protein-cysteine S-palmitoyltransferase activity"/>
    <property type="evidence" value="ECO:0007669"/>
    <property type="project" value="UniProtKB-EC"/>
</dbReference>
<dbReference type="InterPro" id="IPR001594">
    <property type="entry name" value="Palmitoyltrfase_DHHC"/>
</dbReference>
<dbReference type="Pfam" id="PF01529">
    <property type="entry name" value="DHHC"/>
    <property type="match status" value="1"/>
</dbReference>
<evidence type="ECO:0000256" key="9">
    <source>
        <dbReference type="ARBA" id="ARBA00048048"/>
    </source>
</evidence>
<evidence type="ECO:0000256" key="1">
    <source>
        <dbReference type="ARBA" id="ARBA00004141"/>
    </source>
</evidence>
<dbReference type="InParanoid" id="A0A1X2HM92"/>
<dbReference type="EMBL" id="MCGN01000002">
    <property type="protein sequence ID" value="ORZ00449.1"/>
    <property type="molecule type" value="Genomic_DNA"/>
</dbReference>
<keyword evidence="8 10" id="KW-0012">Acyltransferase</keyword>
<comment type="catalytic activity">
    <reaction evidence="9 10">
        <text>L-cysteinyl-[protein] + hexadecanoyl-CoA = S-hexadecanoyl-L-cysteinyl-[protein] + CoA</text>
        <dbReference type="Rhea" id="RHEA:36683"/>
        <dbReference type="Rhea" id="RHEA-COMP:10131"/>
        <dbReference type="Rhea" id="RHEA-COMP:11032"/>
        <dbReference type="ChEBI" id="CHEBI:29950"/>
        <dbReference type="ChEBI" id="CHEBI:57287"/>
        <dbReference type="ChEBI" id="CHEBI:57379"/>
        <dbReference type="ChEBI" id="CHEBI:74151"/>
        <dbReference type="EC" id="2.3.1.225"/>
    </reaction>
</comment>
<dbReference type="PANTHER" id="PTHR12246">
    <property type="entry name" value="PALMITOYLTRANSFERASE ZDHHC16"/>
    <property type="match status" value="1"/>
</dbReference>
<evidence type="ECO:0000256" key="8">
    <source>
        <dbReference type="ARBA" id="ARBA00023315"/>
    </source>
</evidence>
<dbReference type="OMA" id="VAVQTFH"/>
<dbReference type="STRING" id="13706.A0A1X2HM92"/>
<comment type="caution">
    <text evidence="12">The sequence shown here is derived from an EMBL/GenBank/DDBJ whole genome shotgun (WGS) entry which is preliminary data.</text>
</comment>
<comment type="domain">
    <text evidence="10">The DHHC domain is required for palmitoyltransferase activity.</text>
</comment>
<evidence type="ECO:0000256" key="3">
    <source>
        <dbReference type="ARBA" id="ARBA00022692"/>
    </source>
</evidence>
<dbReference type="EC" id="2.3.1.225" evidence="10"/>
<dbReference type="GO" id="GO:0016020">
    <property type="term" value="C:membrane"/>
    <property type="evidence" value="ECO:0007669"/>
    <property type="project" value="UniProtKB-SubCell"/>
</dbReference>
<keyword evidence="4 10" id="KW-1133">Transmembrane helix</keyword>
<keyword evidence="3 10" id="KW-0812">Transmembrane</keyword>